<feature type="region of interest" description="Disordered" evidence="7">
    <location>
        <begin position="1024"/>
        <end position="1132"/>
    </location>
</feature>
<evidence type="ECO:0000256" key="9">
    <source>
        <dbReference type="SAM" id="SignalP"/>
    </source>
</evidence>
<feature type="chain" id="PRO_5043490203" description="Proline-rich transmembrane protein 3/4 domain-containing protein" evidence="9">
    <location>
        <begin position="25"/>
        <end position="1132"/>
    </location>
</feature>
<dbReference type="OrthoDB" id="10066605at2759"/>
<dbReference type="AlphaFoldDB" id="A0A7R8WA20"/>
<feature type="transmembrane region" description="Helical" evidence="8">
    <location>
        <begin position="443"/>
        <end position="468"/>
    </location>
</feature>
<accession>A0A7R8WA20</accession>
<feature type="region of interest" description="Disordered" evidence="7">
    <location>
        <begin position="957"/>
        <end position="985"/>
    </location>
</feature>
<keyword evidence="3 8" id="KW-0812">Transmembrane</keyword>
<proteinExistence type="predicted"/>
<evidence type="ECO:0000256" key="4">
    <source>
        <dbReference type="ARBA" id="ARBA00022729"/>
    </source>
</evidence>
<feature type="region of interest" description="Disordered" evidence="7">
    <location>
        <begin position="862"/>
        <end position="884"/>
    </location>
</feature>
<feature type="compositionally biased region" description="Polar residues" evidence="7">
    <location>
        <begin position="972"/>
        <end position="985"/>
    </location>
</feature>
<feature type="compositionally biased region" description="Polar residues" evidence="7">
    <location>
        <begin position="119"/>
        <end position="131"/>
    </location>
</feature>
<keyword evidence="4 9" id="KW-0732">Signal</keyword>
<keyword evidence="6 8" id="KW-0472">Membrane</keyword>
<feature type="transmembrane region" description="Helical" evidence="8">
    <location>
        <begin position="239"/>
        <end position="260"/>
    </location>
</feature>
<feature type="region of interest" description="Disordered" evidence="7">
    <location>
        <begin position="809"/>
        <end position="828"/>
    </location>
</feature>
<dbReference type="EMBL" id="OB660509">
    <property type="protein sequence ID" value="CAD7225137.1"/>
    <property type="molecule type" value="Genomic_DNA"/>
</dbReference>
<evidence type="ECO:0000256" key="3">
    <source>
        <dbReference type="ARBA" id="ARBA00022692"/>
    </source>
</evidence>
<feature type="domain" description="Proline-rich transmembrane protein 3/4" evidence="10">
    <location>
        <begin position="219"/>
        <end position="511"/>
    </location>
</feature>
<evidence type="ECO:0000256" key="7">
    <source>
        <dbReference type="SAM" id="MobiDB-lite"/>
    </source>
</evidence>
<protein>
    <recommendedName>
        <fullName evidence="10">Proline-rich transmembrane protein 3/4 domain-containing protein</fullName>
    </recommendedName>
</protein>
<feature type="region of interest" description="Disordered" evidence="7">
    <location>
        <begin position="679"/>
        <end position="735"/>
    </location>
</feature>
<feature type="compositionally biased region" description="Basic and acidic residues" evidence="7">
    <location>
        <begin position="871"/>
        <end position="881"/>
    </location>
</feature>
<feature type="compositionally biased region" description="Low complexity" evidence="7">
    <location>
        <begin position="1065"/>
        <end position="1074"/>
    </location>
</feature>
<name>A0A7R8WA20_9CRUS</name>
<evidence type="ECO:0000259" key="10">
    <source>
        <dbReference type="Pfam" id="PF25987"/>
    </source>
</evidence>
<evidence type="ECO:0000256" key="8">
    <source>
        <dbReference type="SAM" id="Phobius"/>
    </source>
</evidence>
<reference evidence="11" key="1">
    <citation type="submission" date="2020-11" db="EMBL/GenBank/DDBJ databases">
        <authorList>
            <person name="Tran Van P."/>
        </authorList>
    </citation>
    <scope>NUCLEOTIDE SEQUENCE</scope>
</reference>
<keyword evidence="5 8" id="KW-1133">Transmembrane helix</keyword>
<feature type="transmembrane region" description="Helical" evidence="8">
    <location>
        <begin position="272"/>
        <end position="294"/>
    </location>
</feature>
<feature type="compositionally biased region" description="Low complexity" evidence="7">
    <location>
        <begin position="69"/>
        <end position="105"/>
    </location>
</feature>
<dbReference type="InterPro" id="IPR059081">
    <property type="entry name" value="PRRT3-4"/>
</dbReference>
<feature type="region of interest" description="Disordered" evidence="7">
    <location>
        <begin position="46"/>
        <end position="134"/>
    </location>
</feature>
<evidence type="ECO:0000256" key="5">
    <source>
        <dbReference type="ARBA" id="ARBA00022989"/>
    </source>
</evidence>
<comment type="subcellular location">
    <subcellularLocation>
        <location evidence="1">Membrane</location>
        <topology evidence="1">Multi-pass membrane protein</topology>
    </subcellularLocation>
</comment>
<evidence type="ECO:0000256" key="6">
    <source>
        <dbReference type="ARBA" id="ARBA00023136"/>
    </source>
</evidence>
<gene>
    <name evidence="11" type="ORF">CTOB1V02_LOCUS3083</name>
</gene>
<dbReference type="Pfam" id="PF25987">
    <property type="entry name" value="PRRT3"/>
    <property type="match status" value="1"/>
</dbReference>
<dbReference type="InterPro" id="IPR052836">
    <property type="entry name" value="PRRT_domain-containing"/>
</dbReference>
<organism evidence="11">
    <name type="scientific">Cyprideis torosa</name>
    <dbReference type="NCBI Taxonomy" id="163714"/>
    <lineage>
        <taxon>Eukaryota</taxon>
        <taxon>Metazoa</taxon>
        <taxon>Ecdysozoa</taxon>
        <taxon>Arthropoda</taxon>
        <taxon>Crustacea</taxon>
        <taxon>Oligostraca</taxon>
        <taxon>Ostracoda</taxon>
        <taxon>Podocopa</taxon>
        <taxon>Podocopida</taxon>
        <taxon>Cytherocopina</taxon>
        <taxon>Cytheroidea</taxon>
        <taxon>Cytherideidae</taxon>
        <taxon>Cyprideis</taxon>
    </lineage>
</organism>
<dbReference type="PANTHER" id="PTHR35578">
    <property type="entry name" value="PROLINE-RICH TRANSMEMBRANE PROTEIN 4-RELATED"/>
    <property type="match status" value="1"/>
</dbReference>
<feature type="transmembrane region" description="Helical" evidence="8">
    <location>
        <begin position="375"/>
        <end position="399"/>
    </location>
</feature>
<dbReference type="PANTHER" id="PTHR35578:SF6">
    <property type="entry name" value="PROLINE-RICH TRANSMEMBRANE PROTEIN 4"/>
    <property type="match status" value="1"/>
</dbReference>
<evidence type="ECO:0000256" key="2">
    <source>
        <dbReference type="ARBA" id="ARBA00022553"/>
    </source>
</evidence>
<evidence type="ECO:0000256" key="1">
    <source>
        <dbReference type="ARBA" id="ARBA00004141"/>
    </source>
</evidence>
<evidence type="ECO:0000313" key="11">
    <source>
        <dbReference type="EMBL" id="CAD7225137.1"/>
    </source>
</evidence>
<keyword evidence="2" id="KW-0597">Phosphoprotein</keyword>
<feature type="signal peptide" evidence="9">
    <location>
        <begin position="1"/>
        <end position="24"/>
    </location>
</feature>
<feature type="transmembrane region" description="Helical" evidence="8">
    <location>
        <begin position="306"/>
        <end position="328"/>
    </location>
</feature>
<feature type="compositionally biased region" description="Polar residues" evidence="7">
    <location>
        <begin position="1115"/>
        <end position="1125"/>
    </location>
</feature>
<feature type="transmembrane region" description="Helical" evidence="8">
    <location>
        <begin position="349"/>
        <end position="369"/>
    </location>
</feature>
<sequence length="1132" mass="124361">MEAKPQGHLCLLIAVIFVTGSTHAVDLSGIQLRNLEDRISAVFHKVANKDPDGTEEAVIRPPGPPPRPRTTTTSTTSTTTTTTTTTPRPTTTTPPTTPRPTRMPFFRPPPPGISDIFVQPTTTRRPSTTVAPNRRRDSLRDSLHFDDEQRHFLGIPREEVLPDLGREKYDIQPVTPSIDDLPEAIGPNSVFLNYNAVDESHQPTATDSAAEDHSADPIVREPVKHVVNIKKSLGIYWDVHVYLFGILYLVLAVCTVFCMVRLNSLTKSNTKFSAFVLLVVVLLWSLIKSVDILYDAYNVHSRLPPILSSVLSFIGLPILSSALVIMFFSLLQATRIRLLHPCVQNPVTVAGVITLHCLLAIVSAVVVASSVEGSAMFLVCNLVYLIWSMGLALGFVFVFKKLYLAAQRIEGEFTQELFAQCHFEGQILPKSFSKSTLSRAVKFTMVASFVKICIATVIIFGVIFLFGAFNNLLPLPWPWWTYQIILRSLELLFSALIAYIAAQPLRKFCMSRGKNLFDTPSKCSVFCMSPCANSTLQSDPKSLDYASNGNASLPVAKEDLYPSMYCTKNRSLISAGSRMYHEHPYHEGVLHPSVQCFSITRHHKSCTMVAQNARRSVTNSILSDSQHAPVAPYAMNTCQGVCPRPSSMLFSENGVVRFRTVEDTPQCMDEVLRQAIITQQQQQQQQQNNPELPSASPPQSPQYWAPGEGPQQPNCPSVYQDPIDLHPPPMTPRSIASSHIYNQLLTRSDSHRSTQPSPSPYHYCYHAASPPVPAQAHSPQCRFATLGSTVGDQTLEAVHASRKAQKAAEKALQKQESNSRYAFQPPHAADAARIRSRYGSTCSSESAGNSFDVHLYQERRAPSWRRKHRKAPQEEPDHQDVASDASISKYPPAFAEFLRQRGLQGSPDVTPDSAVVADLSSEASDRNSQGSCEEDREGRSLAISFSEFLKNTRSLNDLFKNSSKPPAPVTGGPTNLASSSNNGSQSIFERLRSGSNFSLNSSQNQNYLYSPLDCEDGASCTSSLRRSRSESRMDAGSPDWEDPASKPLLAVNAAPAPRPPPSAADPPSTAPVVRRVVRRPCLDTRLDGSTQTNEEGDIFTDRSTRGSVGSSGSSIDNDLQTSSVFGTEGLAT</sequence>